<dbReference type="PANTHER" id="PTHR43943:SF2">
    <property type="entry name" value="DEHYDROGENASE_REDUCTASE 4"/>
    <property type="match status" value="1"/>
</dbReference>
<dbReference type="EMBL" id="JACVVK020000040">
    <property type="protein sequence ID" value="KAK7499982.1"/>
    <property type="molecule type" value="Genomic_DNA"/>
</dbReference>
<dbReference type="InterPro" id="IPR002347">
    <property type="entry name" value="SDR_fam"/>
</dbReference>
<proteinExistence type="inferred from homology"/>
<dbReference type="Pfam" id="PF13561">
    <property type="entry name" value="adh_short_C2"/>
    <property type="match status" value="1"/>
</dbReference>
<dbReference type="Proteomes" id="UP001519460">
    <property type="component" value="Unassembled WGS sequence"/>
</dbReference>
<reference evidence="2 3" key="1">
    <citation type="journal article" date="2023" name="Sci. Data">
        <title>Genome assembly of the Korean intertidal mud-creeper Batillaria attramentaria.</title>
        <authorList>
            <person name="Patra A.K."/>
            <person name="Ho P.T."/>
            <person name="Jun S."/>
            <person name="Lee S.J."/>
            <person name="Kim Y."/>
            <person name="Won Y.J."/>
        </authorList>
    </citation>
    <scope>NUCLEOTIDE SEQUENCE [LARGE SCALE GENOMIC DNA]</scope>
    <source>
        <strain evidence="2">Wonlab-2016</strain>
    </source>
</reference>
<name>A0ABD0LKA2_9CAEN</name>
<dbReference type="PRINTS" id="PR00081">
    <property type="entry name" value="GDHRDH"/>
</dbReference>
<organism evidence="2 3">
    <name type="scientific">Batillaria attramentaria</name>
    <dbReference type="NCBI Taxonomy" id="370345"/>
    <lineage>
        <taxon>Eukaryota</taxon>
        <taxon>Metazoa</taxon>
        <taxon>Spiralia</taxon>
        <taxon>Lophotrochozoa</taxon>
        <taxon>Mollusca</taxon>
        <taxon>Gastropoda</taxon>
        <taxon>Caenogastropoda</taxon>
        <taxon>Sorbeoconcha</taxon>
        <taxon>Cerithioidea</taxon>
        <taxon>Batillariidae</taxon>
        <taxon>Batillaria</taxon>
    </lineage>
</organism>
<evidence type="ECO:0000313" key="3">
    <source>
        <dbReference type="Proteomes" id="UP001519460"/>
    </source>
</evidence>
<dbReference type="Gene3D" id="3.40.50.720">
    <property type="entry name" value="NAD(P)-binding Rossmann-like Domain"/>
    <property type="match status" value="1"/>
</dbReference>
<dbReference type="PANTHER" id="PTHR43943">
    <property type="entry name" value="DEHYDROGENASE/REDUCTASE (SDR FAMILY) MEMBER 4"/>
    <property type="match status" value="1"/>
</dbReference>
<dbReference type="InterPro" id="IPR036291">
    <property type="entry name" value="NAD(P)-bd_dom_sf"/>
</dbReference>
<accession>A0ABD0LKA2</accession>
<sequence length="131" mass="14055">MLDINLKAPFLLCKDIVPHLEKRGGGSIVLGLGLYGMSKLGLIGLMKALTPELASKNIRINSLNPALILTKFAEPFTHIKEHSEPILRTVPMGRFGTVEECSGVVSFMVSEDASYITGESFIVAGGLAARL</sequence>
<evidence type="ECO:0000256" key="1">
    <source>
        <dbReference type="ARBA" id="ARBA00006484"/>
    </source>
</evidence>
<protein>
    <submittedName>
        <fullName evidence="2">Uncharacterized protein</fullName>
    </submittedName>
</protein>
<comment type="caution">
    <text evidence="2">The sequence shown here is derived from an EMBL/GenBank/DDBJ whole genome shotgun (WGS) entry which is preliminary data.</text>
</comment>
<gene>
    <name evidence="2" type="ORF">BaRGS_00008830</name>
</gene>
<comment type="similarity">
    <text evidence="1">Belongs to the short-chain dehydrogenases/reductases (SDR) family.</text>
</comment>
<keyword evidence="3" id="KW-1185">Reference proteome</keyword>
<evidence type="ECO:0000313" key="2">
    <source>
        <dbReference type="EMBL" id="KAK7499982.1"/>
    </source>
</evidence>
<dbReference type="AlphaFoldDB" id="A0ABD0LKA2"/>
<dbReference type="SUPFAM" id="SSF51735">
    <property type="entry name" value="NAD(P)-binding Rossmann-fold domains"/>
    <property type="match status" value="1"/>
</dbReference>